<organism evidence="1 2">
    <name type="scientific">Dryococelus australis</name>
    <dbReference type="NCBI Taxonomy" id="614101"/>
    <lineage>
        <taxon>Eukaryota</taxon>
        <taxon>Metazoa</taxon>
        <taxon>Ecdysozoa</taxon>
        <taxon>Arthropoda</taxon>
        <taxon>Hexapoda</taxon>
        <taxon>Insecta</taxon>
        <taxon>Pterygota</taxon>
        <taxon>Neoptera</taxon>
        <taxon>Polyneoptera</taxon>
        <taxon>Phasmatodea</taxon>
        <taxon>Verophasmatodea</taxon>
        <taxon>Anareolatae</taxon>
        <taxon>Phasmatidae</taxon>
        <taxon>Eurycanthinae</taxon>
        <taxon>Dryococelus</taxon>
    </lineage>
</organism>
<reference evidence="1 2" key="1">
    <citation type="submission" date="2023-02" db="EMBL/GenBank/DDBJ databases">
        <title>LHISI_Scaffold_Assembly.</title>
        <authorList>
            <person name="Stuart O.P."/>
            <person name="Cleave R."/>
            <person name="Magrath M.J.L."/>
            <person name="Mikheyev A.S."/>
        </authorList>
    </citation>
    <scope>NUCLEOTIDE SEQUENCE [LARGE SCALE GENOMIC DNA]</scope>
    <source>
        <strain evidence="1">Daus_M_001</strain>
        <tissue evidence="1">Leg muscle</tissue>
    </source>
</reference>
<protein>
    <submittedName>
        <fullName evidence="1">Uncharacterized protein</fullName>
    </submittedName>
</protein>
<keyword evidence="2" id="KW-1185">Reference proteome</keyword>
<evidence type="ECO:0000313" key="2">
    <source>
        <dbReference type="Proteomes" id="UP001159363"/>
    </source>
</evidence>
<proteinExistence type="predicted"/>
<gene>
    <name evidence="1" type="ORF">PR048_016452</name>
</gene>
<comment type="caution">
    <text evidence="1">The sequence shown here is derived from an EMBL/GenBank/DDBJ whole genome shotgun (WGS) entry which is preliminary data.</text>
</comment>
<name>A0ABQ9HJR6_9NEOP</name>
<evidence type="ECO:0000313" key="1">
    <source>
        <dbReference type="EMBL" id="KAJ8884595.1"/>
    </source>
</evidence>
<sequence>MTLFIKWQGCEEFCLPIEGESVEHRPGLIMTLFSKWWGCEEFFGPMEGIRDEHRPGLFMTLSTKWFGCEEFDGSNCGLPWRCTVAVVSMATCELKQLCRTSSSACFILRHTSKPLLWRLPCDTGKPSNCLTASMCKAHFLSLFRRQRSSLEEKLSSDVIMNIEWHHLACSHETFYSVTNTAGAAVAERVACQPPITANQAQSPAGTLLHFRMWKSCRTIALVGGFSRGSTFPPPLSPAKASIPALLHITHSLSYFRLFYSDKTTKRASYKDDSYSLTNCLVISTRKTLNWLSLSFEARPRLRASGPSPAVGRGPRCIHNGRPTTLAQTLSPSGPIIPLSPAATRLLCVLQSPACLLITAEPLSSTLLRSQALIRGCQHSSHFVDKEGGLTQTATYGHGTPGPAKVFDSVPRRQLISRLFVTDILPRLIRLLCSVMESCIFQMEVEGVLFIPCHIQAGVP</sequence>
<dbReference type="Proteomes" id="UP001159363">
    <property type="component" value="Chromosome 4"/>
</dbReference>
<dbReference type="EMBL" id="JARBHB010000005">
    <property type="protein sequence ID" value="KAJ8884595.1"/>
    <property type="molecule type" value="Genomic_DNA"/>
</dbReference>
<accession>A0ABQ9HJR6</accession>